<dbReference type="GeneID" id="39601781"/>
<reference evidence="2 3" key="1">
    <citation type="journal article" date="2018" name="Front. Microbiol.">
        <title>Genomic and genetic insights into a cosmopolitan fungus, Paecilomyces variotii (Eurotiales).</title>
        <authorList>
            <person name="Urquhart A.S."/>
            <person name="Mondo S.J."/>
            <person name="Makela M.R."/>
            <person name="Hane J.K."/>
            <person name="Wiebenga A."/>
            <person name="He G."/>
            <person name="Mihaltcheva S."/>
            <person name="Pangilinan J."/>
            <person name="Lipzen A."/>
            <person name="Barry K."/>
            <person name="de Vries R.P."/>
            <person name="Grigoriev I.V."/>
            <person name="Idnurm A."/>
        </authorList>
    </citation>
    <scope>NUCLEOTIDE SEQUENCE [LARGE SCALE GENOMIC DNA]</scope>
    <source>
        <strain evidence="2 3">CBS 101075</strain>
    </source>
</reference>
<accession>A0A443I7N0</accession>
<name>A0A443I7N0_BYSSP</name>
<dbReference type="PANTHER" id="PTHR35340:SF6">
    <property type="entry name" value="ASST-DOMAIN-CONTAINING PROTEIN"/>
    <property type="match status" value="1"/>
</dbReference>
<evidence type="ECO:0000313" key="3">
    <source>
        <dbReference type="Proteomes" id="UP000283841"/>
    </source>
</evidence>
<evidence type="ECO:0000256" key="1">
    <source>
        <dbReference type="SAM" id="SignalP"/>
    </source>
</evidence>
<dbReference type="VEuPathDB" id="FungiDB:C8Q69DRAFT_503601"/>
<dbReference type="Pfam" id="PF14269">
    <property type="entry name" value="Arylsulfotran_2"/>
    <property type="match status" value="1"/>
</dbReference>
<feature type="chain" id="PRO_5019539419" evidence="1">
    <location>
        <begin position="29"/>
        <end position="531"/>
    </location>
</feature>
<dbReference type="Proteomes" id="UP000283841">
    <property type="component" value="Unassembled WGS sequence"/>
</dbReference>
<dbReference type="PANTHER" id="PTHR35340">
    <property type="entry name" value="PQQ ENZYME REPEAT PROTEIN-RELATED"/>
    <property type="match status" value="1"/>
</dbReference>
<dbReference type="AlphaFoldDB" id="A0A443I7N0"/>
<organism evidence="2 3">
    <name type="scientific">Byssochlamys spectabilis</name>
    <name type="common">Paecilomyces variotii</name>
    <dbReference type="NCBI Taxonomy" id="264951"/>
    <lineage>
        <taxon>Eukaryota</taxon>
        <taxon>Fungi</taxon>
        <taxon>Dikarya</taxon>
        <taxon>Ascomycota</taxon>
        <taxon>Pezizomycotina</taxon>
        <taxon>Eurotiomycetes</taxon>
        <taxon>Eurotiomycetidae</taxon>
        <taxon>Eurotiales</taxon>
        <taxon>Thermoascaceae</taxon>
        <taxon>Paecilomyces</taxon>
    </lineage>
</organism>
<comment type="caution">
    <text evidence="2">The sequence shown here is derived from an EMBL/GenBank/DDBJ whole genome shotgun (WGS) entry which is preliminary data.</text>
</comment>
<dbReference type="RefSeq" id="XP_028489749.1">
    <property type="nucleotide sequence ID" value="XM_028632504.1"/>
</dbReference>
<sequence>MAQSRNGHHQSWWRFLALGLAAIDCISAASTSGSKKWPYQTFRSVDYHPPQLKVTKNANVTGLDANSTGYLFITPTGADAADQGPIIISDHNSELIWQGPTGTAFGFQAHTFEGRPVISYWTGTAFPDPRGFGYGVIKVLDQSYQQIHQVSLPQVTEDGVFYSGDNMTYPSYVDIHENFVTDRGTILVTATNVTKADLTSVGGPKDGWLRDSLFYEIDIKTNKVVYRWSSFEHRDDIPINQTVETLHGEGSQPSDAFNYFHMNAVSLVGNNTYLVSSRYYCTIFLINGKDGSVIWRLQGKDGGDFKLGPDAGFCYQHNARLVNARFVGQGSDRVRLHLHDNANSYYQNGTRPTSGLLLELDLKSKEARTIKRFRNPNDPIYAISQGSYQPLRNGHVVLDHGEVPKIEEYDFSGRWIKTVQFAADSSSYRGFRQEWVGKPDTTPSLAACSTGNSTNLYMSWNGATEVTSWAIYSGESQKELQYVKSVPKKGFETSTTVTAPSSGYVQVEARQRHVQQGKKSLALSVLGLPSC</sequence>
<gene>
    <name evidence="2" type="ORF">C8Q69DRAFT_503601</name>
</gene>
<proteinExistence type="predicted"/>
<dbReference type="STRING" id="264951.A0A443I7N0"/>
<dbReference type="InterPro" id="IPR053143">
    <property type="entry name" value="Arylsulfate_ST"/>
</dbReference>
<feature type="signal peptide" evidence="1">
    <location>
        <begin position="1"/>
        <end position="28"/>
    </location>
</feature>
<evidence type="ECO:0000313" key="2">
    <source>
        <dbReference type="EMBL" id="RWR00105.1"/>
    </source>
</evidence>
<protein>
    <submittedName>
        <fullName evidence="2">ASST-domain-containing protein</fullName>
    </submittedName>
</protein>
<dbReference type="InterPro" id="IPR039535">
    <property type="entry name" value="ASST-like"/>
</dbReference>
<keyword evidence="3" id="KW-1185">Reference proteome</keyword>
<dbReference type="EMBL" id="RCNU01000001">
    <property type="protein sequence ID" value="RWR00105.1"/>
    <property type="molecule type" value="Genomic_DNA"/>
</dbReference>
<keyword evidence="1" id="KW-0732">Signal</keyword>